<dbReference type="EMBL" id="SDHW01000003">
    <property type="protein sequence ID" value="RXK59683.1"/>
    <property type="molecule type" value="Genomic_DNA"/>
</dbReference>
<dbReference type="PANTHER" id="PTHR46630:SF1">
    <property type="entry name" value="TETRATRICOPEPTIDE REPEAT PROTEIN 29"/>
    <property type="match status" value="1"/>
</dbReference>
<dbReference type="GO" id="GO:0006355">
    <property type="term" value="P:regulation of DNA-templated transcription"/>
    <property type="evidence" value="ECO:0007669"/>
    <property type="project" value="InterPro"/>
</dbReference>
<keyword evidence="7" id="KW-0472">Membrane</keyword>
<dbReference type="InterPro" id="IPR011990">
    <property type="entry name" value="TPR-like_helical_dom_sf"/>
</dbReference>
<protein>
    <submittedName>
        <fullName evidence="9">Tetratricopeptide repeat protein</fullName>
    </submittedName>
</protein>
<evidence type="ECO:0000313" key="10">
    <source>
        <dbReference type="Proteomes" id="UP000290204"/>
    </source>
</evidence>
<keyword evidence="3" id="KW-0677">Repeat</keyword>
<dbReference type="GO" id="GO:0003677">
    <property type="term" value="F:DNA binding"/>
    <property type="evidence" value="ECO:0007669"/>
    <property type="project" value="InterPro"/>
</dbReference>
<keyword evidence="10" id="KW-1185">Reference proteome</keyword>
<reference evidence="9 10" key="1">
    <citation type="submission" date="2019-01" db="EMBL/GenBank/DDBJ databases">
        <title>Lacibacter sp. strain TTM-7.</title>
        <authorList>
            <person name="Chen W.-M."/>
        </authorList>
    </citation>
    <scope>NUCLEOTIDE SEQUENCE [LARGE SCALE GENOMIC DNA]</scope>
    <source>
        <strain evidence="9 10">TTM-7</strain>
    </source>
</reference>
<dbReference type="AlphaFoldDB" id="A0A4Q1CH94"/>
<evidence type="ECO:0000313" key="9">
    <source>
        <dbReference type="EMBL" id="RXK59683.1"/>
    </source>
</evidence>
<evidence type="ECO:0000256" key="4">
    <source>
        <dbReference type="ARBA" id="ARBA00022803"/>
    </source>
</evidence>
<comment type="caution">
    <text evidence="9">The sequence shown here is derived from an EMBL/GenBank/DDBJ whole genome shotgun (WGS) entry which is preliminary data.</text>
</comment>
<proteinExistence type="inferred from homology"/>
<comment type="subcellular location">
    <subcellularLocation>
        <location evidence="1">Cytoplasm</location>
    </subcellularLocation>
</comment>
<dbReference type="InterPro" id="IPR016032">
    <property type="entry name" value="Sig_transdc_resp-reg_C-effctor"/>
</dbReference>
<dbReference type="Proteomes" id="UP000290204">
    <property type="component" value="Unassembled WGS sequence"/>
</dbReference>
<dbReference type="Gene3D" id="1.25.40.10">
    <property type="entry name" value="Tetratricopeptide repeat domain"/>
    <property type="match status" value="1"/>
</dbReference>
<dbReference type="RefSeq" id="WP_129131056.1">
    <property type="nucleotide sequence ID" value="NZ_SDHW01000003.1"/>
</dbReference>
<sequence length="592" mass="68291">MKFFKTQLLRISAVFFLGIYCAAMVQAQNVLSSLAQIEKAVADPSQEFNTIIHNTCNTVVKNENWQLTLNKLESQTNNHISRALFFTIKATSLYLYNTQPATVELEPRVKADAKPEILALHMKAMNEAYLSGNDRLIAQISLYYGQRCYVMKELELAVTYTMNGLELNEKLNISNSPVDYMVVGEILYRIKEYQKSIAHSLKAFYTWQAMGNTKDTLRMMWSSNTAAIAYQRQQKYDSAFLWHKKSMQLANELHHDIWKGIICGNMGQIYYEQKKYDTALSLLENDYIISKREGLYDNAANSLQWAARTHLQMGNTAAALEQVRAAFALLRRTFDAHYFRNACYTATEVFKAVGMYDSAFYYNTRYSTLNDSLEKVIAVSGIAVSRARANDEKSKYHIQSLQKEKQTQLLQRNILIAAVVLLGILGFLFISRQRLKAKLQLERMEEEKKQMEKEIAVATEQLKMFTENIVEKTNLISKLEEQIKDEGISAERQLLMNELSRQTILTEVDWLKFKELFEKIYPAFFQQLKQKAADITLAEQRMAALTRLQLTSRQMAAMLDISVDSVHKTRQRLRQRFQLEAGANLEKYIAEI</sequence>
<evidence type="ECO:0000256" key="3">
    <source>
        <dbReference type="ARBA" id="ARBA00022737"/>
    </source>
</evidence>
<dbReference type="InterPro" id="IPR051476">
    <property type="entry name" value="Bac_ResReg_Asp_Phosphatase"/>
</dbReference>
<comment type="similarity">
    <text evidence="5">Belongs to the Rap family.</text>
</comment>
<keyword evidence="4" id="KW-0802">TPR repeat</keyword>
<keyword evidence="6" id="KW-0175">Coiled coil</keyword>
<feature type="signal peptide" evidence="8">
    <location>
        <begin position="1"/>
        <end position="27"/>
    </location>
</feature>
<evidence type="ECO:0000256" key="2">
    <source>
        <dbReference type="ARBA" id="ARBA00022490"/>
    </source>
</evidence>
<evidence type="ECO:0000256" key="1">
    <source>
        <dbReference type="ARBA" id="ARBA00004496"/>
    </source>
</evidence>
<feature type="transmembrane region" description="Helical" evidence="7">
    <location>
        <begin position="409"/>
        <end position="430"/>
    </location>
</feature>
<evidence type="ECO:0000256" key="5">
    <source>
        <dbReference type="ARBA" id="ARBA00038253"/>
    </source>
</evidence>
<keyword evidence="2" id="KW-0963">Cytoplasm</keyword>
<accession>A0A4Q1CH94</accession>
<evidence type="ECO:0000256" key="7">
    <source>
        <dbReference type="SAM" id="Phobius"/>
    </source>
</evidence>
<evidence type="ECO:0000256" key="6">
    <source>
        <dbReference type="SAM" id="Coils"/>
    </source>
</evidence>
<dbReference type="GO" id="GO:0005737">
    <property type="term" value="C:cytoplasm"/>
    <property type="evidence" value="ECO:0007669"/>
    <property type="project" value="UniProtKB-SubCell"/>
</dbReference>
<feature type="chain" id="PRO_5020754299" evidence="8">
    <location>
        <begin position="28"/>
        <end position="592"/>
    </location>
</feature>
<organism evidence="9 10">
    <name type="scientific">Lacibacter luteus</name>
    <dbReference type="NCBI Taxonomy" id="2508719"/>
    <lineage>
        <taxon>Bacteria</taxon>
        <taxon>Pseudomonadati</taxon>
        <taxon>Bacteroidota</taxon>
        <taxon>Chitinophagia</taxon>
        <taxon>Chitinophagales</taxon>
        <taxon>Chitinophagaceae</taxon>
        <taxon>Lacibacter</taxon>
    </lineage>
</organism>
<dbReference type="PANTHER" id="PTHR46630">
    <property type="entry name" value="TETRATRICOPEPTIDE REPEAT PROTEIN 29"/>
    <property type="match status" value="1"/>
</dbReference>
<evidence type="ECO:0000256" key="8">
    <source>
        <dbReference type="SAM" id="SignalP"/>
    </source>
</evidence>
<dbReference type="SUPFAM" id="SSF46894">
    <property type="entry name" value="C-terminal effector domain of the bipartite response regulators"/>
    <property type="match status" value="1"/>
</dbReference>
<dbReference type="SUPFAM" id="SSF48452">
    <property type="entry name" value="TPR-like"/>
    <property type="match status" value="1"/>
</dbReference>
<keyword evidence="7" id="KW-0812">Transmembrane</keyword>
<name>A0A4Q1CH94_9BACT</name>
<dbReference type="OrthoDB" id="920116at2"/>
<gene>
    <name evidence="9" type="ORF">ESA94_11495</name>
</gene>
<keyword evidence="8" id="KW-0732">Signal</keyword>
<keyword evidence="7" id="KW-1133">Transmembrane helix</keyword>
<feature type="coiled-coil region" evidence="6">
    <location>
        <begin position="434"/>
        <end position="482"/>
    </location>
</feature>